<evidence type="ECO:0000259" key="2">
    <source>
        <dbReference type="PROSITE" id="PS50158"/>
    </source>
</evidence>
<dbReference type="OrthoDB" id="1936908at2759"/>
<dbReference type="GO" id="GO:0008270">
    <property type="term" value="F:zinc ion binding"/>
    <property type="evidence" value="ECO:0007669"/>
    <property type="project" value="UniProtKB-KW"/>
</dbReference>
<proteinExistence type="predicted"/>
<accession>A0A843UN04</accession>
<dbReference type="GO" id="GO:0003676">
    <property type="term" value="F:nucleic acid binding"/>
    <property type="evidence" value="ECO:0007669"/>
    <property type="project" value="InterPro"/>
</dbReference>
<sequence>MDYGALMQGLVHAMQTQAQTTAALQAQRPGSAFQLQDRKKKAPAFQQRVVVPARVAAPTPGEDKVAGKTLCTQCGTRHGGKVCWVSSGRCLRCGDKNHKIRDCLKMAQQTAAGAAPAAATPTMRAVLGSRWNIHHRDLKLLQAGELR</sequence>
<dbReference type="PROSITE" id="PS50158">
    <property type="entry name" value="ZF_CCHC"/>
    <property type="match status" value="1"/>
</dbReference>
<organism evidence="3 4">
    <name type="scientific">Colocasia esculenta</name>
    <name type="common">Wild taro</name>
    <name type="synonym">Arum esculentum</name>
    <dbReference type="NCBI Taxonomy" id="4460"/>
    <lineage>
        <taxon>Eukaryota</taxon>
        <taxon>Viridiplantae</taxon>
        <taxon>Streptophyta</taxon>
        <taxon>Embryophyta</taxon>
        <taxon>Tracheophyta</taxon>
        <taxon>Spermatophyta</taxon>
        <taxon>Magnoliopsida</taxon>
        <taxon>Liliopsida</taxon>
        <taxon>Araceae</taxon>
        <taxon>Aroideae</taxon>
        <taxon>Colocasieae</taxon>
        <taxon>Colocasia</taxon>
    </lineage>
</organism>
<dbReference type="EMBL" id="NMUH01000680">
    <property type="protein sequence ID" value="MQL83180.1"/>
    <property type="molecule type" value="Genomic_DNA"/>
</dbReference>
<keyword evidence="4" id="KW-1185">Reference proteome</keyword>
<evidence type="ECO:0000313" key="4">
    <source>
        <dbReference type="Proteomes" id="UP000652761"/>
    </source>
</evidence>
<keyword evidence="1" id="KW-0862">Zinc</keyword>
<comment type="caution">
    <text evidence="3">The sequence shown here is derived from an EMBL/GenBank/DDBJ whole genome shotgun (WGS) entry which is preliminary data.</text>
</comment>
<name>A0A843UN04_COLES</name>
<gene>
    <name evidence="3" type="ORF">Taro_015672</name>
</gene>
<evidence type="ECO:0000313" key="3">
    <source>
        <dbReference type="EMBL" id="MQL83180.1"/>
    </source>
</evidence>
<dbReference type="Proteomes" id="UP000652761">
    <property type="component" value="Unassembled WGS sequence"/>
</dbReference>
<protein>
    <recommendedName>
        <fullName evidence="2">CCHC-type domain-containing protein</fullName>
    </recommendedName>
</protein>
<reference evidence="3" key="1">
    <citation type="submission" date="2017-07" db="EMBL/GenBank/DDBJ databases">
        <title>Taro Niue Genome Assembly and Annotation.</title>
        <authorList>
            <person name="Atibalentja N."/>
            <person name="Keating K."/>
            <person name="Fields C.J."/>
        </authorList>
    </citation>
    <scope>NUCLEOTIDE SEQUENCE</scope>
    <source>
        <strain evidence="3">Niue_2</strain>
        <tissue evidence="3">Leaf</tissue>
    </source>
</reference>
<dbReference type="InterPro" id="IPR001878">
    <property type="entry name" value="Znf_CCHC"/>
</dbReference>
<keyword evidence="1" id="KW-0863">Zinc-finger</keyword>
<dbReference type="AlphaFoldDB" id="A0A843UN04"/>
<feature type="domain" description="CCHC-type" evidence="2">
    <location>
        <begin position="89"/>
        <end position="103"/>
    </location>
</feature>
<evidence type="ECO:0000256" key="1">
    <source>
        <dbReference type="PROSITE-ProRule" id="PRU00047"/>
    </source>
</evidence>
<keyword evidence="1" id="KW-0479">Metal-binding</keyword>